<sequence>MGKENKVDIGLEYDWIPAKSQPVRHQRQNKNKQKQHWALKQTPQQGQTSVSSVEASHDQQAKNIGTALADHPSAPINHEEVYVEASHDQQVMNLEDSQQHVEVQVEQHENEPPHQEVALVHMNSEICSVDLDVVGQVDSATVQVDATVGTNDSQNLLISEQSWTPIEQQTRYKAEPISPHGTRSRVQRETRVDEEWSTVKSKRTSKKPSPCVVRGCLAGEISPTLAMIKQASKHPSEEEAC</sequence>
<accession>A0A835I5M3</accession>
<evidence type="ECO:0000313" key="2">
    <source>
        <dbReference type="EMBL" id="KAF9611024.1"/>
    </source>
</evidence>
<dbReference type="AlphaFoldDB" id="A0A835I5M3"/>
<name>A0A835I5M3_9MAGN</name>
<gene>
    <name evidence="2" type="ORF">IFM89_026331</name>
</gene>
<feature type="region of interest" description="Disordered" evidence="1">
    <location>
        <begin position="174"/>
        <end position="210"/>
    </location>
</feature>
<dbReference type="EMBL" id="JADFTS010000004">
    <property type="protein sequence ID" value="KAF9611024.1"/>
    <property type="molecule type" value="Genomic_DNA"/>
</dbReference>
<feature type="compositionally biased region" description="Polar residues" evidence="1">
    <location>
        <begin position="41"/>
        <end position="54"/>
    </location>
</feature>
<evidence type="ECO:0000313" key="3">
    <source>
        <dbReference type="Proteomes" id="UP000631114"/>
    </source>
</evidence>
<evidence type="ECO:0000256" key="1">
    <source>
        <dbReference type="SAM" id="MobiDB-lite"/>
    </source>
</evidence>
<keyword evidence="3" id="KW-1185">Reference proteome</keyword>
<feature type="region of interest" description="Disordered" evidence="1">
    <location>
        <begin position="19"/>
        <end position="60"/>
    </location>
</feature>
<feature type="compositionally biased region" description="Basic residues" evidence="1">
    <location>
        <begin position="22"/>
        <end position="37"/>
    </location>
</feature>
<organism evidence="2 3">
    <name type="scientific">Coptis chinensis</name>
    <dbReference type="NCBI Taxonomy" id="261450"/>
    <lineage>
        <taxon>Eukaryota</taxon>
        <taxon>Viridiplantae</taxon>
        <taxon>Streptophyta</taxon>
        <taxon>Embryophyta</taxon>
        <taxon>Tracheophyta</taxon>
        <taxon>Spermatophyta</taxon>
        <taxon>Magnoliopsida</taxon>
        <taxon>Ranunculales</taxon>
        <taxon>Ranunculaceae</taxon>
        <taxon>Coptidoideae</taxon>
        <taxon>Coptis</taxon>
    </lineage>
</organism>
<reference evidence="2 3" key="1">
    <citation type="submission" date="2020-10" db="EMBL/GenBank/DDBJ databases">
        <title>The Coptis chinensis genome and diversification of protoberbering-type alkaloids.</title>
        <authorList>
            <person name="Wang B."/>
            <person name="Shu S."/>
            <person name="Song C."/>
            <person name="Liu Y."/>
        </authorList>
    </citation>
    <scope>NUCLEOTIDE SEQUENCE [LARGE SCALE GENOMIC DNA]</scope>
    <source>
        <strain evidence="2">HL-2020</strain>
        <tissue evidence="2">Leaf</tissue>
    </source>
</reference>
<dbReference type="Proteomes" id="UP000631114">
    <property type="component" value="Unassembled WGS sequence"/>
</dbReference>
<protein>
    <submittedName>
        <fullName evidence="2">Uncharacterized protein</fullName>
    </submittedName>
</protein>
<comment type="caution">
    <text evidence="2">The sequence shown here is derived from an EMBL/GenBank/DDBJ whole genome shotgun (WGS) entry which is preliminary data.</text>
</comment>
<proteinExistence type="predicted"/>